<protein>
    <submittedName>
        <fullName evidence="3">PKD domain-containing protein</fullName>
    </submittedName>
</protein>
<dbReference type="InterPro" id="IPR022409">
    <property type="entry name" value="PKD/Chitinase_dom"/>
</dbReference>
<dbReference type="Proteomes" id="UP001589774">
    <property type="component" value="Unassembled WGS sequence"/>
</dbReference>
<proteinExistence type="predicted"/>
<dbReference type="InterPro" id="IPR000421">
    <property type="entry name" value="FA58C"/>
</dbReference>
<dbReference type="Gene3D" id="2.60.120.260">
    <property type="entry name" value="Galactose-binding domain-like"/>
    <property type="match status" value="1"/>
</dbReference>
<feature type="domain" description="F5/8 type C" evidence="1">
    <location>
        <begin position="191"/>
        <end position="342"/>
    </location>
</feature>
<dbReference type="InterPro" id="IPR000601">
    <property type="entry name" value="PKD_dom"/>
</dbReference>
<comment type="caution">
    <text evidence="3">The sequence shown here is derived from an EMBL/GenBank/DDBJ whole genome shotgun (WGS) entry which is preliminary data.</text>
</comment>
<dbReference type="PROSITE" id="PS50022">
    <property type="entry name" value="FA58C_3"/>
    <property type="match status" value="1"/>
</dbReference>
<evidence type="ECO:0000313" key="3">
    <source>
        <dbReference type="EMBL" id="MFC0318473.1"/>
    </source>
</evidence>
<dbReference type="CDD" id="cd00146">
    <property type="entry name" value="PKD"/>
    <property type="match status" value="1"/>
</dbReference>
<dbReference type="InterPro" id="IPR008979">
    <property type="entry name" value="Galactose-bd-like_sf"/>
</dbReference>
<evidence type="ECO:0000313" key="4">
    <source>
        <dbReference type="Proteomes" id="UP001589774"/>
    </source>
</evidence>
<evidence type="ECO:0000259" key="2">
    <source>
        <dbReference type="PROSITE" id="PS50093"/>
    </source>
</evidence>
<dbReference type="Pfam" id="PF18911">
    <property type="entry name" value="PKD_4"/>
    <property type="match status" value="1"/>
</dbReference>
<dbReference type="Gene3D" id="2.60.40.10">
    <property type="entry name" value="Immunoglobulins"/>
    <property type="match status" value="1"/>
</dbReference>
<keyword evidence="4" id="KW-1185">Reference proteome</keyword>
<dbReference type="RefSeq" id="WP_130857656.1">
    <property type="nucleotide sequence ID" value="NZ_JBHLWO010000002.1"/>
</dbReference>
<reference evidence="3 4" key="1">
    <citation type="submission" date="2024-09" db="EMBL/GenBank/DDBJ databases">
        <authorList>
            <person name="Sun Q."/>
            <person name="Mori K."/>
        </authorList>
    </citation>
    <scope>NUCLEOTIDE SEQUENCE [LARGE SCALE GENOMIC DNA]</scope>
    <source>
        <strain evidence="3 4">CCM 7765</strain>
    </source>
</reference>
<gene>
    <name evidence="3" type="ORF">ACFFI0_09140</name>
</gene>
<dbReference type="Pfam" id="PF00754">
    <property type="entry name" value="F5_F8_type_C"/>
    <property type="match status" value="1"/>
</dbReference>
<sequence>MEIQFRNLLGTIFLAVTLCAGCKKDEKEIAPEPEGPKPTASFTASQVADDDPFTFDFENESTNFSVVRWEFGDDSSSVETSPVHTFLKTGTFTVLMRVENEEKYWAQREKIIQINPNRLMEMDTRPTGTGTLDLAVNTGVNLSEVSWYNGATATGTPISTEREVSIPVETGRFDYYTLQGKTPKGSVLQITRLLTDLGIVRDVTADGVLSVSRDNNGGPDGGEGSKKLVDNDITTKFLQSDFSGDLWFQLEFYNPVVLGGYTFTSGNDADGRDPLNWRLEGSKDGSNWTVLDRRENEDFPGRRETRTFTFANSTAYNFYRIYVTAVNSGSLFQLSEWRVLSLPQT</sequence>
<dbReference type="SMART" id="SM00089">
    <property type="entry name" value="PKD"/>
    <property type="match status" value="1"/>
</dbReference>
<feature type="domain" description="PKD" evidence="2">
    <location>
        <begin position="54"/>
        <end position="100"/>
    </location>
</feature>
<dbReference type="InterPro" id="IPR013783">
    <property type="entry name" value="Ig-like_fold"/>
</dbReference>
<name>A0ABV6HHU4_9SPHI</name>
<organism evidence="3 4">
    <name type="scientific">Olivibacter oleidegradans</name>
    <dbReference type="NCBI Taxonomy" id="760123"/>
    <lineage>
        <taxon>Bacteria</taxon>
        <taxon>Pseudomonadati</taxon>
        <taxon>Bacteroidota</taxon>
        <taxon>Sphingobacteriia</taxon>
        <taxon>Sphingobacteriales</taxon>
        <taxon>Sphingobacteriaceae</taxon>
        <taxon>Olivibacter</taxon>
    </lineage>
</organism>
<dbReference type="InterPro" id="IPR035986">
    <property type="entry name" value="PKD_dom_sf"/>
</dbReference>
<accession>A0ABV6HHU4</accession>
<dbReference type="PROSITE" id="PS50093">
    <property type="entry name" value="PKD"/>
    <property type="match status" value="1"/>
</dbReference>
<dbReference type="EMBL" id="JBHLWO010000002">
    <property type="protein sequence ID" value="MFC0318473.1"/>
    <property type="molecule type" value="Genomic_DNA"/>
</dbReference>
<evidence type="ECO:0000259" key="1">
    <source>
        <dbReference type="PROSITE" id="PS50022"/>
    </source>
</evidence>
<dbReference type="SUPFAM" id="SSF49785">
    <property type="entry name" value="Galactose-binding domain-like"/>
    <property type="match status" value="1"/>
</dbReference>
<dbReference type="SUPFAM" id="SSF49299">
    <property type="entry name" value="PKD domain"/>
    <property type="match status" value="1"/>
</dbReference>